<protein>
    <submittedName>
        <fullName evidence="1">Unannotated protein</fullName>
    </submittedName>
</protein>
<sequence length="95" mass="10416">MYECGAYLFAFQFAEALGYGFERTMHVGLDDDVECGNFASLNLAKDIFELYAALHTGIATLVDGAETLFARFGNGACCFFVWCCAEFVAGVWHCA</sequence>
<name>A0A6J6QWD1_9ZZZZ</name>
<dbReference type="EMBL" id="CAEZYG010000104">
    <property type="protein sequence ID" value="CAB4713923.1"/>
    <property type="molecule type" value="Genomic_DNA"/>
</dbReference>
<reference evidence="1" key="1">
    <citation type="submission" date="2020-05" db="EMBL/GenBank/DDBJ databases">
        <authorList>
            <person name="Chiriac C."/>
            <person name="Salcher M."/>
            <person name="Ghai R."/>
            <person name="Kavagutti S V."/>
        </authorList>
    </citation>
    <scope>NUCLEOTIDE SEQUENCE</scope>
</reference>
<proteinExistence type="predicted"/>
<gene>
    <name evidence="1" type="ORF">UFOPK2657_00653</name>
</gene>
<dbReference type="AlphaFoldDB" id="A0A6J6QWD1"/>
<accession>A0A6J6QWD1</accession>
<organism evidence="1">
    <name type="scientific">freshwater metagenome</name>
    <dbReference type="NCBI Taxonomy" id="449393"/>
    <lineage>
        <taxon>unclassified sequences</taxon>
        <taxon>metagenomes</taxon>
        <taxon>ecological metagenomes</taxon>
    </lineage>
</organism>
<evidence type="ECO:0000313" key="1">
    <source>
        <dbReference type="EMBL" id="CAB4713923.1"/>
    </source>
</evidence>